<evidence type="ECO:0000256" key="1">
    <source>
        <dbReference type="ARBA" id="ARBA00004127"/>
    </source>
</evidence>
<dbReference type="AlphaFoldDB" id="F4H6Q5"/>
<evidence type="ECO:0000313" key="9">
    <source>
        <dbReference type="Proteomes" id="UP000008460"/>
    </source>
</evidence>
<keyword evidence="4 6" id="KW-0472">Membrane</keyword>
<accession>F4H6Q5</accession>
<keyword evidence="3 6" id="KW-1133">Transmembrane helix</keyword>
<protein>
    <recommendedName>
        <fullName evidence="7">DUF202 domain-containing protein</fullName>
    </recommendedName>
</protein>
<dbReference type="Pfam" id="PF02656">
    <property type="entry name" value="DUF202"/>
    <property type="match status" value="1"/>
</dbReference>
<gene>
    <name evidence="8" type="ordered locus">Celf_2692</name>
</gene>
<feature type="transmembrane region" description="Helical" evidence="6">
    <location>
        <begin position="107"/>
        <end position="128"/>
    </location>
</feature>
<keyword evidence="2 6" id="KW-0812">Transmembrane</keyword>
<dbReference type="Proteomes" id="UP000008460">
    <property type="component" value="Chromosome"/>
</dbReference>
<dbReference type="EMBL" id="CP002666">
    <property type="protein sequence ID" value="AEE46816.1"/>
    <property type="molecule type" value="Genomic_DNA"/>
</dbReference>
<evidence type="ECO:0000313" key="8">
    <source>
        <dbReference type="EMBL" id="AEE46816.1"/>
    </source>
</evidence>
<evidence type="ECO:0000256" key="6">
    <source>
        <dbReference type="SAM" id="Phobius"/>
    </source>
</evidence>
<proteinExistence type="predicted"/>
<name>F4H6Q5_CELFA</name>
<evidence type="ECO:0000259" key="7">
    <source>
        <dbReference type="Pfam" id="PF02656"/>
    </source>
</evidence>
<organism evidence="8 9">
    <name type="scientific">Cellulomonas fimi (strain ATCC 484 / DSM 20113 / JCM 1341 / CCUG 24087 / LMG 16345 / NBRC 15513 / NCIMB 8980 / NCTC 7547 / NRS-133)</name>
    <dbReference type="NCBI Taxonomy" id="590998"/>
    <lineage>
        <taxon>Bacteria</taxon>
        <taxon>Bacillati</taxon>
        <taxon>Actinomycetota</taxon>
        <taxon>Actinomycetes</taxon>
        <taxon>Micrococcales</taxon>
        <taxon>Cellulomonadaceae</taxon>
        <taxon>Cellulomonas</taxon>
    </lineage>
</organism>
<feature type="compositionally biased region" description="Basic and acidic residues" evidence="5">
    <location>
        <begin position="1"/>
        <end position="11"/>
    </location>
</feature>
<evidence type="ECO:0000256" key="3">
    <source>
        <dbReference type="ARBA" id="ARBA00022989"/>
    </source>
</evidence>
<dbReference type="KEGG" id="cfi:Celf_2692"/>
<evidence type="ECO:0000256" key="5">
    <source>
        <dbReference type="SAM" id="MobiDB-lite"/>
    </source>
</evidence>
<dbReference type="STRING" id="590998.Celf_2692"/>
<evidence type="ECO:0000256" key="4">
    <source>
        <dbReference type="ARBA" id="ARBA00023136"/>
    </source>
</evidence>
<feature type="region of interest" description="Disordered" evidence="5">
    <location>
        <begin position="1"/>
        <end position="28"/>
    </location>
</feature>
<dbReference type="eggNOG" id="COG2149">
    <property type="taxonomic scope" value="Bacteria"/>
</dbReference>
<reference evidence="8 9" key="1">
    <citation type="submission" date="2011-04" db="EMBL/GenBank/DDBJ databases">
        <title>Complete sequence of Cellulomonas fimi ATCC 484.</title>
        <authorList>
            <consortium name="US DOE Joint Genome Institute"/>
            <person name="Lucas S."/>
            <person name="Han J."/>
            <person name="Lapidus A."/>
            <person name="Cheng J.-F."/>
            <person name="Goodwin L."/>
            <person name="Pitluck S."/>
            <person name="Peters L."/>
            <person name="Chertkov O."/>
            <person name="Detter J.C."/>
            <person name="Han C."/>
            <person name="Tapia R."/>
            <person name="Land M."/>
            <person name="Hauser L."/>
            <person name="Kyrpides N."/>
            <person name="Ivanova N."/>
            <person name="Ovchinnikova G."/>
            <person name="Pagani I."/>
            <person name="Mead D."/>
            <person name="Brumm P."/>
            <person name="Woyke T."/>
        </authorList>
    </citation>
    <scope>NUCLEOTIDE SEQUENCE [LARGE SCALE GENOMIC DNA]</scope>
    <source>
        <strain evidence="9">ATCC 484 / DSM 20113 / JCM 1341 / NBRC 15513 / NCIMB 8980 / NCTC 7547</strain>
    </source>
</reference>
<evidence type="ECO:0000256" key="2">
    <source>
        <dbReference type="ARBA" id="ARBA00022692"/>
    </source>
</evidence>
<dbReference type="HOGENOM" id="CLU_1923808_0_0_11"/>
<feature type="domain" description="DUF202" evidence="7">
    <location>
        <begin position="31"/>
        <end position="90"/>
    </location>
</feature>
<comment type="subcellular location">
    <subcellularLocation>
        <location evidence="1">Endomembrane system</location>
        <topology evidence="1">Multi-pass membrane protein</topology>
    </subcellularLocation>
</comment>
<dbReference type="GO" id="GO:0012505">
    <property type="term" value="C:endomembrane system"/>
    <property type="evidence" value="ECO:0007669"/>
    <property type="project" value="UniProtKB-SubCell"/>
</dbReference>
<dbReference type="RefSeq" id="WP_013771842.1">
    <property type="nucleotide sequence ID" value="NC_015514.1"/>
</dbReference>
<feature type="transmembrane region" description="Helical" evidence="6">
    <location>
        <begin position="68"/>
        <end position="87"/>
    </location>
</feature>
<keyword evidence="9" id="KW-1185">Reference proteome</keyword>
<dbReference type="InterPro" id="IPR003807">
    <property type="entry name" value="DUF202"/>
</dbReference>
<sequence length="131" mass="12846">MSGRPADDGTPRDAPVGGDVGTPRDAVAGGDVGLAAERTRLAWRRTSLGLAAGSLAAGRLLQDVVGPVSWAVALLGLVTAGGVLLAAGRRRGWLLAAQRGELPGGRLVALCAVGVALLGLAALVVVLAGPG</sequence>